<protein>
    <recommendedName>
        <fullName evidence="7">DUF5125 domain-containing protein</fullName>
    </recommendedName>
</protein>
<dbReference type="InterPro" id="IPR033429">
    <property type="entry name" value="DUF5125"/>
</dbReference>
<evidence type="ECO:0000259" key="3">
    <source>
        <dbReference type="Pfam" id="PF17163"/>
    </source>
</evidence>
<feature type="domain" description="DUF5125" evidence="3">
    <location>
        <begin position="123"/>
        <end position="305"/>
    </location>
</feature>
<dbReference type="InterPro" id="IPR032184">
    <property type="entry name" value="DUF5016"/>
</dbReference>
<dbReference type="Pfam" id="PF17165">
    <property type="entry name" value="DUF5121"/>
    <property type="match status" value="1"/>
</dbReference>
<feature type="chain" id="PRO_5001662820" description="DUF5125 domain-containing protein" evidence="1">
    <location>
        <begin position="19"/>
        <end position="454"/>
    </location>
</feature>
<sequence length="454" mass="50104">MKLLTYKLLFLFSVILLASCSDDDEKAAGNPVMDIKSEFTNAMYGDSLPFTVSVTDEVPLSTLKARIYYGEEKVSEVVIRTKTNGSYSGKIYVPFFKDTPDGKAKLEFTLQNINFTLTNKTYDLTVTRPVFPYLTFVTASKEYKMLHKSGHNYELTETLPQKIKGYIKAPKTTSNGNELTFGWESGAIAFGSTEPITFSNLTAGEYTISFNTQDYSAAPFIVAYVVNGVKMEKLAEGDTEDRYKRDLALKQGDEVRVEGIDDFNEWWIDPDFFTQDGDKLTFKPIDGDYRIIADFVRRYLKVEVMSGTAPASLKEDGTGAIWIVGDGVGKPALKYAPSWNPSMGICMAPMGNGKYRASFVAGEMISASNINFVFIHQKDWGTGFKGSQTVSGGDRTLEVVSDLILIGEGQNVNGVDNGNLALIKDKSLTEGKTYVFEIEAPAGLVGCKLTITEK</sequence>
<keyword evidence="1" id="KW-0732">Signal</keyword>
<evidence type="ECO:0008006" key="7">
    <source>
        <dbReference type="Google" id="ProtNLM"/>
    </source>
</evidence>
<dbReference type="Pfam" id="PF16408">
    <property type="entry name" value="DUF5016"/>
    <property type="match status" value="1"/>
</dbReference>
<evidence type="ECO:0000259" key="4">
    <source>
        <dbReference type="Pfam" id="PF17165"/>
    </source>
</evidence>
<keyword evidence="6" id="KW-1185">Reference proteome</keyword>
<name>A0A069D4Y6_9BACE</name>
<dbReference type="RefSeq" id="WP_024995458.1">
    <property type="nucleotide sequence ID" value="NZ_ATZI01000001.1"/>
</dbReference>
<reference evidence="5 6" key="1">
    <citation type="journal article" date="2015" name="Microbes Environ.">
        <title>Distribution and evolution of nitrogen fixation genes in the phylum bacteroidetes.</title>
        <authorList>
            <person name="Inoue J."/>
            <person name="Oshima K."/>
            <person name="Suda W."/>
            <person name="Sakamoto M."/>
            <person name="Iino T."/>
            <person name="Noda S."/>
            <person name="Hongoh Y."/>
            <person name="Hattori M."/>
            <person name="Ohkuma M."/>
        </authorList>
    </citation>
    <scope>NUCLEOTIDE SEQUENCE [LARGE SCALE GENOMIC DNA]</scope>
    <source>
        <strain evidence="5 6">JCM 15093</strain>
    </source>
</reference>
<proteinExistence type="predicted"/>
<dbReference type="eggNOG" id="ENOG502Z8X2">
    <property type="taxonomic scope" value="Bacteria"/>
</dbReference>
<dbReference type="PROSITE" id="PS51257">
    <property type="entry name" value="PROKAR_LIPOPROTEIN"/>
    <property type="match status" value="1"/>
</dbReference>
<dbReference type="OrthoDB" id="1004111at2"/>
<dbReference type="InterPro" id="IPR033430">
    <property type="entry name" value="DUF5121"/>
</dbReference>
<dbReference type="AlphaFoldDB" id="A0A069D4Y6"/>
<organism evidence="5 6">
    <name type="scientific">Bacteroides graminisolvens DSM 19988 = JCM 15093</name>
    <dbReference type="NCBI Taxonomy" id="1121097"/>
    <lineage>
        <taxon>Bacteria</taxon>
        <taxon>Pseudomonadati</taxon>
        <taxon>Bacteroidota</taxon>
        <taxon>Bacteroidia</taxon>
        <taxon>Bacteroidales</taxon>
        <taxon>Bacteroidaceae</taxon>
        <taxon>Bacteroides</taxon>
    </lineage>
</organism>
<evidence type="ECO:0000313" key="6">
    <source>
        <dbReference type="Proteomes" id="UP000027601"/>
    </source>
</evidence>
<accession>A0A069D4Y6</accession>
<gene>
    <name evidence="5" type="ORF">JCM15093_314</name>
</gene>
<feature type="signal peptide" evidence="1">
    <location>
        <begin position="1"/>
        <end position="18"/>
    </location>
</feature>
<dbReference type="STRING" id="1121097.GCA_000428125_00245"/>
<feature type="domain" description="DUF5016" evidence="2">
    <location>
        <begin position="2"/>
        <end position="118"/>
    </location>
</feature>
<dbReference type="EMBL" id="BAJS01000001">
    <property type="protein sequence ID" value="GAK35234.1"/>
    <property type="molecule type" value="Genomic_DNA"/>
</dbReference>
<evidence type="ECO:0000256" key="1">
    <source>
        <dbReference type="SAM" id="SignalP"/>
    </source>
</evidence>
<dbReference type="Pfam" id="PF17163">
    <property type="entry name" value="DUF5125"/>
    <property type="match status" value="1"/>
</dbReference>
<evidence type="ECO:0000313" key="5">
    <source>
        <dbReference type="EMBL" id="GAK35234.1"/>
    </source>
</evidence>
<dbReference type="Proteomes" id="UP000027601">
    <property type="component" value="Unassembled WGS sequence"/>
</dbReference>
<comment type="caution">
    <text evidence="5">The sequence shown here is derived from an EMBL/GenBank/DDBJ whole genome shotgun (WGS) entry which is preliminary data.</text>
</comment>
<evidence type="ECO:0000259" key="2">
    <source>
        <dbReference type="Pfam" id="PF16408"/>
    </source>
</evidence>
<feature type="domain" description="DUF5121" evidence="4">
    <location>
        <begin position="316"/>
        <end position="438"/>
    </location>
</feature>